<protein>
    <submittedName>
        <fullName evidence="2">Uncharacterized protein</fullName>
    </submittedName>
</protein>
<feature type="transmembrane region" description="Helical" evidence="1">
    <location>
        <begin position="182"/>
        <end position="204"/>
    </location>
</feature>
<feature type="transmembrane region" description="Helical" evidence="1">
    <location>
        <begin position="20"/>
        <end position="42"/>
    </location>
</feature>
<dbReference type="InterPro" id="IPR046555">
    <property type="entry name" value="DUF6709"/>
</dbReference>
<keyword evidence="1" id="KW-0812">Transmembrane</keyword>
<dbReference type="AlphaFoldDB" id="A0A9D1IVY9"/>
<evidence type="ECO:0000256" key="1">
    <source>
        <dbReference type="SAM" id="Phobius"/>
    </source>
</evidence>
<reference evidence="2" key="2">
    <citation type="journal article" date="2021" name="PeerJ">
        <title>Extensive microbial diversity within the chicken gut microbiome revealed by metagenomics and culture.</title>
        <authorList>
            <person name="Gilroy R."/>
            <person name="Ravi A."/>
            <person name="Getino M."/>
            <person name="Pursley I."/>
            <person name="Horton D.L."/>
            <person name="Alikhan N.F."/>
            <person name="Baker D."/>
            <person name="Gharbi K."/>
            <person name="Hall N."/>
            <person name="Watson M."/>
            <person name="Adriaenssens E.M."/>
            <person name="Foster-Nyarko E."/>
            <person name="Jarju S."/>
            <person name="Secka A."/>
            <person name="Antonio M."/>
            <person name="Oren A."/>
            <person name="Chaudhuri R.R."/>
            <person name="La Ragione R."/>
            <person name="Hildebrand F."/>
            <person name="Pallen M.J."/>
        </authorList>
    </citation>
    <scope>NUCLEOTIDE SEQUENCE</scope>
    <source>
        <strain evidence="2">CHK191-8634</strain>
    </source>
</reference>
<keyword evidence="1" id="KW-1133">Transmembrane helix</keyword>
<organism evidence="2 3">
    <name type="scientific">Candidatus Ventrousia excrementavium</name>
    <dbReference type="NCBI Taxonomy" id="2840961"/>
    <lineage>
        <taxon>Bacteria</taxon>
        <taxon>Bacillati</taxon>
        <taxon>Bacillota</taxon>
        <taxon>Clostridia</taxon>
        <taxon>Eubacteriales</taxon>
        <taxon>Clostridiaceae</taxon>
        <taxon>Clostridiaceae incertae sedis</taxon>
        <taxon>Candidatus Ventrousia</taxon>
    </lineage>
</organism>
<gene>
    <name evidence="2" type="ORF">IAB67_01860</name>
</gene>
<comment type="caution">
    <text evidence="2">The sequence shown here is derived from an EMBL/GenBank/DDBJ whole genome shotgun (WGS) entry which is preliminary data.</text>
</comment>
<proteinExistence type="predicted"/>
<dbReference type="Proteomes" id="UP000824073">
    <property type="component" value="Unassembled WGS sequence"/>
</dbReference>
<reference evidence="2" key="1">
    <citation type="submission" date="2020-10" db="EMBL/GenBank/DDBJ databases">
        <authorList>
            <person name="Gilroy R."/>
        </authorList>
    </citation>
    <scope>NUCLEOTIDE SEQUENCE</scope>
    <source>
        <strain evidence="2">CHK191-8634</strain>
    </source>
</reference>
<evidence type="ECO:0000313" key="3">
    <source>
        <dbReference type="Proteomes" id="UP000824073"/>
    </source>
</evidence>
<name>A0A9D1IVY9_9CLOT</name>
<sequence>MQWIKSLRKTSLRSVWLRSIVFVALGVALIIIFDCLTLFQMLSPKTLAELDPEHMEGAYVEDDIYYFYTPYLEEEQYRNNVATGRITGRQYIIDFDETYYMGLFVHSRDLDEAETMMDACEAYMNGEISFDQVPVMRVRGTITAMDSQEEGFYLDAAGGDSQVESIMLPYYIDHNRIGGNTFILTGLIAAAAVVLIVLGIAAPVKALTGGYQKKLLAKLRDMGDPELMAEKLELFYESTEPVSGVRLSREFVFFQSGPHSILLRPRDLAWAYQSTTQHRTNGIKTGKTYAAILRTMDGAQYTLGMTEDKVQKLLEAIHNTLPGVVLGYSKEIEQAYRKNRELFARRWDEAAAAAAAPQPEPVQDSVPTEQ</sequence>
<accession>A0A9D1IVY9</accession>
<dbReference type="EMBL" id="DVMR01000019">
    <property type="protein sequence ID" value="HIU43024.1"/>
    <property type="molecule type" value="Genomic_DNA"/>
</dbReference>
<keyword evidence="1" id="KW-0472">Membrane</keyword>
<dbReference type="Pfam" id="PF20456">
    <property type="entry name" value="DUF6709"/>
    <property type="match status" value="1"/>
</dbReference>
<evidence type="ECO:0000313" key="2">
    <source>
        <dbReference type="EMBL" id="HIU43024.1"/>
    </source>
</evidence>